<dbReference type="SUPFAM" id="SSF103481">
    <property type="entry name" value="Multidrug resistance efflux transporter EmrE"/>
    <property type="match status" value="1"/>
</dbReference>
<dbReference type="Proteomes" id="UP001176117">
    <property type="component" value="Unassembled WGS sequence"/>
</dbReference>
<protein>
    <submittedName>
        <fullName evidence="8">DMT family transporter</fullName>
    </submittedName>
</protein>
<keyword evidence="3 6" id="KW-0812">Transmembrane</keyword>
<evidence type="ECO:0000256" key="4">
    <source>
        <dbReference type="ARBA" id="ARBA00022989"/>
    </source>
</evidence>
<feature type="transmembrane region" description="Helical" evidence="6">
    <location>
        <begin position="85"/>
        <end position="105"/>
    </location>
</feature>
<evidence type="ECO:0000313" key="9">
    <source>
        <dbReference type="Proteomes" id="UP001176117"/>
    </source>
</evidence>
<dbReference type="InterPro" id="IPR037185">
    <property type="entry name" value="EmrE-like"/>
</dbReference>
<evidence type="ECO:0000256" key="2">
    <source>
        <dbReference type="ARBA" id="ARBA00007362"/>
    </source>
</evidence>
<evidence type="ECO:0000313" key="8">
    <source>
        <dbReference type="EMBL" id="MDO0877417.1"/>
    </source>
</evidence>
<keyword evidence="5 6" id="KW-0472">Membrane</keyword>
<dbReference type="Pfam" id="PF00892">
    <property type="entry name" value="EamA"/>
    <property type="match status" value="1"/>
</dbReference>
<gene>
    <name evidence="8" type="ORF">NBU54_07055</name>
</gene>
<sequence>MLAAVSYAAHIVVTGQLTKHSDSIALGILQLSACGIISLFVSLWLESPTVPTSSAWVAIVALGILCSAIRLVVQTVAQKYTTATHAGLIFSLEPVFAVLFGYLFLGEVLSIKGYIFWHFIRRNAAETCKAIRAICRIKKLTCRQLVTV</sequence>
<feature type="transmembrane region" description="Helical" evidence="6">
    <location>
        <begin position="55"/>
        <end position="73"/>
    </location>
</feature>
<feature type="transmembrane region" description="Helical" evidence="6">
    <location>
        <begin position="24"/>
        <end position="43"/>
    </location>
</feature>
<dbReference type="GO" id="GO:0016020">
    <property type="term" value="C:membrane"/>
    <property type="evidence" value="ECO:0007669"/>
    <property type="project" value="UniProtKB-SubCell"/>
</dbReference>
<dbReference type="InterPro" id="IPR050638">
    <property type="entry name" value="AA-Vitamin_Transporters"/>
</dbReference>
<organism evidence="8 9">
    <name type="scientific">Anoxybacillus gonensis</name>
    <dbReference type="NCBI Taxonomy" id="198467"/>
    <lineage>
        <taxon>Bacteria</taxon>
        <taxon>Bacillati</taxon>
        <taxon>Bacillota</taxon>
        <taxon>Bacilli</taxon>
        <taxon>Bacillales</taxon>
        <taxon>Anoxybacillaceae</taxon>
        <taxon>Anoxybacillus</taxon>
    </lineage>
</organism>
<proteinExistence type="inferred from homology"/>
<dbReference type="AlphaFoldDB" id="A0AAW7TGS4"/>
<evidence type="ECO:0000256" key="3">
    <source>
        <dbReference type="ARBA" id="ARBA00022692"/>
    </source>
</evidence>
<keyword evidence="4 6" id="KW-1133">Transmembrane helix</keyword>
<dbReference type="InterPro" id="IPR000620">
    <property type="entry name" value="EamA_dom"/>
</dbReference>
<evidence type="ECO:0000259" key="7">
    <source>
        <dbReference type="Pfam" id="PF00892"/>
    </source>
</evidence>
<dbReference type="EMBL" id="JAMOGB010000005">
    <property type="protein sequence ID" value="MDO0877417.1"/>
    <property type="molecule type" value="Genomic_DNA"/>
</dbReference>
<keyword evidence="9" id="KW-1185">Reference proteome</keyword>
<dbReference type="RefSeq" id="WP_049720865.1">
    <property type="nucleotide sequence ID" value="NZ_CP012152.1"/>
</dbReference>
<comment type="subcellular location">
    <subcellularLocation>
        <location evidence="1">Endomembrane system</location>
        <topology evidence="1">Multi-pass membrane protein</topology>
    </subcellularLocation>
</comment>
<dbReference type="PANTHER" id="PTHR32322:SF2">
    <property type="entry name" value="EAMA DOMAIN-CONTAINING PROTEIN"/>
    <property type="match status" value="1"/>
</dbReference>
<evidence type="ECO:0000256" key="1">
    <source>
        <dbReference type="ARBA" id="ARBA00004127"/>
    </source>
</evidence>
<dbReference type="PANTHER" id="PTHR32322">
    <property type="entry name" value="INNER MEMBRANE TRANSPORTER"/>
    <property type="match status" value="1"/>
</dbReference>
<evidence type="ECO:0000256" key="5">
    <source>
        <dbReference type="ARBA" id="ARBA00023136"/>
    </source>
</evidence>
<evidence type="ECO:0000256" key="6">
    <source>
        <dbReference type="SAM" id="Phobius"/>
    </source>
</evidence>
<feature type="domain" description="EamA" evidence="7">
    <location>
        <begin position="1"/>
        <end position="115"/>
    </location>
</feature>
<comment type="caution">
    <text evidence="8">The sequence shown here is derived from an EMBL/GenBank/DDBJ whole genome shotgun (WGS) entry which is preliminary data.</text>
</comment>
<reference evidence="8" key="1">
    <citation type="submission" date="2022-05" db="EMBL/GenBank/DDBJ databases">
        <title>Genome-based reclassification of Anoxybacillus salavatliensis Cihan et al. as a later heterotypic synonym of Anoxybacillus gonensis Belduz et al. 2003.</title>
        <authorList>
            <person name="Inan Bektas K."/>
            <person name="Guler H.I."/>
            <person name="Belduz A.O."/>
            <person name="Canakci S."/>
        </authorList>
    </citation>
    <scope>NUCLEOTIDE SEQUENCE</scope>
    <source>
        <strain evidence="8">NCIMB 13933</strain>
    </source>
</reference>
<accession>A0AAW7TGS4</accession>
<name>A0AAW7TGS4_9BACL</name>
<comment type="similarity">
    <text evidence="2">Belongs to the EamA transporter family.</text>
</comment>